<protein>
    <submittedName>
        <fullName evidence="2">Uncharacterized protein</fullName>
    </submittedName>
</protein>
<dbReference type="AlphaFoldDB" id="A0A4Y9ZIP7"/>
<accession>A0A4Y9ZIP7</accession>
<comment type="caution">
    <text evidence="2">The sequence shown here is derived from an EMBL/GenBank/DDBJ whole genome shotgun (WGS) entry which is preliminary data.</text>
</comment>
<evidence type="ECO:0000313" key="2">
    <source>
        <dbReference type="EMBL" id="TFY73743.1"/>
    </source>
</evidence>
<evidence type="ECO:0000256" key="1">
    <source>
        <dbReference type="SAM" id="MobiDB-lite"/>
    </source>
</evidence>
<feature type="compositionally biased region" description="Gly residues" evidence="1">
    <location>
        <begin position="158"/>
        <end position="168"/>
    </location>
</feature>
<evidence type="ECO:0000313" key="3">
    <source>
        <dbReference type="Proteomes" id="UP000298061"/>
    </source>
</evidence>
<reference evidence="2 3" key="1">
    <citation type="submission" date="2019-02" db="EMBL/GenBank/DDBJ databases">
        <title>Genome sequencing of the rare red list fungi Hericium alpestre (H. flagellum).</title>
        <authorList>
            <person name="Buettner E."/>
            <person name="Kellner H."/>
        </authorList>
    </citation>
    <scope>NUCLEOTIDE SEQUENCE [LARGE SCALE GENOMIC DNA]</scope>
    <source>
        <strain evidence="2 3">DSM 108284</strain>
    </source>
</reference>
<gene>
    <name evidence="2" type="ORF">EWM64_g10268</name>
</gene>
<dbReference type="EMBL" id="SFCI01002584">
    <property type="protein sequence ID" value="TFY73743.1"/>
    <property type="molecule type" value="Genomic_DNA"/>
</dbReference>
<dbReference type="OrthoDB" id="4367324at2759"/>
<keyword evidence="3" id="KW-1185">Reference proteome</keyword>
<sequence>MWNKLQTAMIWSDDQIDISPLGLVNEASVQFELSGRLLPTYNNTMFVLRGKGNYLSLNSGGTAHHLQERFIPDLALLNAVNDRNRIPGDLKFSIKWRAAWARLQGGLAIKNNRDRIREWRAVIAQVHGYMWANNMRVGYVMSDIEMQTAYPPFPENADGGGGGGGGNAGPPPPLNPPEDNGSPGPFPPLSPSEDDGGPDGSASDGEPAPNDSEEETLGENMLSGSPYEYSSDEDSDPNNPQPKRRHKP</sequence>
<dbReference type="Proteomes" id="UP000298061">
    <property type="component" value="Unassembled WGS sequence"/>
</dbReference>
<organism evidence="2 3">
    <name type="scientific">Hericium alpestre</name>
    <dbReference type="NCBI Taxonomy" id="135208"/>
    <lineage>
        <taxon>Eukaryota</taxon>
        <taxon>Fungi</taxon>
        <taxon>Dikarya</taxon>
        <taxon>Basidiomycota</taxon>
        <taxon>Agaricomycotina</taxon>
        <taxon>Agaricomycetes</taxon>
        <taxon>Russulales</taxon>
        <taxon>Hericiaceae</taxon>
        <taxon>Hericium</taxon>
    </lineage>
</organism>
<dbReference type="STRING" id="135208.A0A4Y9ZIP7"/>
<name>A0A4Y9ZIP7_9AGAM</name>
<feature type="region of interest" description="Disordered" evidence="1">
    <location>
        <begin position="151"/>
        <end position="248"/>
    </location>
</feature>
<proteinExistence type="predicted"/>